<keyword evidence="2" id="KW-0575">Peroxidase</keyword>
<keyword evidence="3" id="KW-1185">Reference proteome</keyword>
<evidence type="ECO:0000313" key="3">
    <source>
        <dbReference type="Proteomes" id="UP000190667"/>
    </source>
</evidence>
<dbReference type="GO" id="GO:0051920">
    <property type="term" value="F:peroxiredoxin activity"/>
    <property type="evidence" value="ECO:0007669"/>
    <property type="project" value="InterPro"/>
</dbReference>
<evidence type="ECO:0000313" key="2">
    <source>
        <dbReference type="EMBL" id="OON39198.1"/>
    </source>
</evidence>
<dbReference type="Proteomes" id="UP000190667">
    <property type="component" value="Unassembled WGS sequence"/>
</dbReference>
<proteinExistence type="predicted"/>
<protein>
    <submittedName>
        <fullName evidence="2">Alkylhydroperoxidase</fullName>
    </submittedName>
</protein>
<accession>A0A1S8YJY9</accession>
<dbReference type="Gene3D" id="1.20.1290.10">
    <property type="entry name" value="AhpD-like"/>
    <property type="match status" value="1"/>
</dbReference>
<name>A0A1S8YJY9_9GAMM</name>
<dbReference type="NCBIfam" id="TIGR00778">
    <property type="entry name" value="ahpD_dom"/>
    <property type="match status" value="1"/>
</dbReference>
<dbReference type="InterPro" id="IPR003779">
    <property type="entry name" value="CMD-like"/>
</dbReference>
<comment type="caution">
    <text evidence="2">The sequence shown here is derived from an EMBL/GenBank/DDBJ whole genome shotgun (WGS) entry which is preliminary data.</text>
</comment>
<organism evidence="2 3">
    <name type="scientific">Izhakiella australiensis</name>
    <dbReference type="NCBI Taxonomy" id="1926881"/>
    <lineage>
        <taxon>Bacteria</taxon>
        <taxon>Pseudomonadati</taxon>
        <taxon>Pseudomonadota</taxon>
        <taxon>Gammaproteobacteria</taxon>
        <taxon>Enterobacterales</taxon>
        <taxon>Erwiniaceae</taxon>
        <taxon>Izhakiella</taxon>
    </lineage>
</organism>
<dbReference type="AlphaFoldDB" id="A0A1S8YJY9"/>
<dbReference type="PANTHER" id="PTHR34846:SF10">
    <property type="entry name" value="CYTOPLASMIC PROTEIN"/>
    <property type="match status" value="1"/>
</dbReference>
<feature type="domain" description="Carboxymuconolactone decarboxylase-like" evidence="1">
    <location>
        <begin position="12"/>
        <end position="95"/>
    </location>
</feature>
<dbReference type="SUPFAM" id="SSF69118">
    <property type="entry name" value="AhpD-like"/>
    <property type="match status" value="1"/>
</dbReference>
<dbReference type="PANTHER" id="PTHR34846">
    <property type="entry name" value="4-CARBOXYMUCONOLACTONE DECARBOXYLASE FAMILY PROTEIN (AFU_ORTHOLOGUE AFUA_6G11590)"/>
    <property type="match status" value="1"/>
</dbReference>
<gene>
    <name evidence="2" type="ORF">BTJ39_14795</name>
</gene>
<sequence length="152" mass="16950">MSERIDFSRVSPEGMKALGGVRHYVLGSGLPLTLIELVFLRVSQINGCAYCLDMHTRELLEMKVPQEKITLTGAWREAGNWFTAAERAALGWAEALTLIASRGAPDELYDEVRSHFSEKEIIDLNITIGLMNAYNRLAISTRKLPDSARKLA</sequence>
<dbReference type="RefSeq" id="WP_078003465.1">
    <property type="nucleotide sequence ID" value="NZ_MRUL01000010.1"/>
</dbReference>
<reference evidence="2 3" key="1">
    <citation type="submission" date="2016-12" db="EMBL/GenBank/DDBJ databases">
        <title>Izhakiella australiana sp. nov. of genus Izhakiella isolated from Australian desert.</title>
        <authorList>
            <person name="Ji M."/>
        </authorList>
    </citation>
    <scope>NUCLEOTIDE SEQUENCE [LARGE SCALE GENOMIC DNA]</scope>
    <source>
        <strain evidence="2 3">D4N98</strain>
    </source>
</reference>
<dbReference type="InterPro" id="IPR004675">
    <property type="entry name" value="AhpD_core"/>
</dbReference>
<dbReference type="EMBL" id="MRUL01000010">
    <property type="protein sequence ID" value="OON39198.1"/>
    <property type="molecule type" value="Genomic_DNA"/>
</dbReference>
<dbReference type="OrthoDB" id="9801997at2"/>
<evidence type="ECO:0000259" key="1">
    <source>
        <dbReference type="Pfam" id="PF02627"/>
    </source>
</evidence>
<dbReference type="STRING" id="1926881.BTJ39_14795"/>
<dbReference type="InterPro" id="IPR029032">
    <property type="entry name" value="AhpD-like"/>
</dbReference>
<keyword evidence="2" id="KW-0560">Oxidoreductase</keyword>
<dbReference type="Pfam" id="PF02627">
    <property type="entry name" value="CMD"/>
    <property type="match status" value="1"/>
</dbReference>